<feature type="compositionally biased region" description="Basic residues" evidence="5">
    <location>
        <begin position="1267"/>
        <end position="1276"/>
    </location>
</feature>
<feature type="region of interest" description="Disordered" evidence="5">
    <location>
        <begin position="1291"/>
        <end position="1378"/>
    </location>
</feature>
<dbReference type="PROSITE" id="PS50827">
    <property type="entry name" value="DDT"/>
    <property type="match status" value="1"/>
</dbReference>
<evidence type="ECO:0000256" key="2">
    <source>
        <dbReference type="ARBA" id="ARBA00023163"/>
    </source>
</evidence>
<protein>
    <submittedName>
        <fullName evidence="8">Uncharacterized protein</fullName>
    </submittedName>
</protein>
<dbReference type="Pfam" id="PF15612">
    <property type="entry name" value="WHIM1"/>
    <property type="match status" value="1"/>
</dbReference>
<evidence type="ECO:0000313" key="8">
    <source>
        <dbReference type="EMBL" id="KAK1325416.1"/>
    </source>
</evidence>
<dbReference type="EMBL" id="JAUJYO010000001">
    <property type="protein sequence ID" value="KAK1325416.1"/>
    <property type="molecule type" value="Genomic_DNA"/>
</dbReference>
<name>A0AAV9FHC1_ACOCL</name>
<dbReference type="Pfam" id="PF02791">
    <property type="entry name" value="DDT"/>
    <property type="match status" value="1"/>
</dbReference>
<feature type="compositionally biased region" description="Low complexity" evidence="5">
    <location>
        <begin position="1247"/>
        <end position="1266"/>
    </location>
</feature>
<comment type="caution">
    <text evidence="8">The sequence shown here is derived from an EMBL/GenBank/DDBJ whole genome shotgun (WGS) entry which is preliminary data.</text>
</comment>
<evidence type="ECO:0000313" key="9">
    <source>
        <dbReference type="Proteomes" id="UP001180020"/>
    </source>
</evidence>
<keyword evidence="2" id="KW-0804">Transcription</keyword>
<evidence type="ECO:0000259" key="6">
    <source>
        <dbReference type="PROSITE" id="PS50827"/>
    </source>
</evidence>
<dbReference type="GO" id="GO:0006357">
    <property type="term" value="P:regulation of transcription by RNA polymerase II"/>
    <property type="evidence" value="ECO:0007669"/>
    <property type="project" value="InterPro"/>
</dbReference>
<keyword evidence="4" id="KW-0175">Coiled coil</keyword>
<accession>A0AAV9FHC1</accession>
<feature type="region of interest" description="Disordered" evidence="5">
    <location>
        <begin position="715"/>
        <end position="754"/>
    </location>
</feature>
<dbReference type="SMART" id="SM00571">
    <property type="entry name" value="DDT"/>
    <property type="match status" value="1"/>
</dbReference>
<evidence type="ECO:0000256" key="4">
    <source>
        <dbReference type="SAM" id="Coils"/>
    </source>
</evidence>
<dbReference type="PROSITE" id="PS51913">
    <property type="entry name" value="HTH_HARE"/>
    <property type="match status" value="1"/>
</dbReference>
<feature type="region of interest" description="Disordered" evidence="5">
    <location>
        <begin position="1205"/>
        <end position="1276"/>
    </location>
</feature>
<dbReference type="InterPro" id="IPR028941">
    <property type="entry name" value="WHIM2_dom"/>
</dbReference>
<feature type="compositionally biased region" description="Acidic residues" evidence="5">
    <location>
        <begin position="626"/>
        <end position="635"/>
    </location>
</feature>
<gene>
    <name evidence="8" type="ORF">QJS10_CPA01g02042</name>
</gene>
<dbReference type="PANTHER" id="PTHR36968:SF5">
    <property type="entry name" value="HOMEOBOX-DDT DOMAIN PROTEIN RLT2"/>
    <property type="match status" value="1"/>
</dbReference>
<evidence type="ECO:0000256" key="3">
    <source>
        <dbReference type="ARBA" id="ARBA00023242"/>
    </source>
</evidence>
<dbReference type="InterPro" id="IPR044977">
    <property type="entry name" value="RLT1-3"/>
</dbReference>
<feature type="compositionally biased region" description="Acidic residues" evidence="5">
    <location>
        <begin position="520"/>
        <end position="551"/>
    </location>
</feature>
<evidence type="ECO:0000259" key="7">
    <source>
        <dbReference type="PROSITE" id="PS51913"/>
    </source>
</evidence>
<keyword evidence="9" id="KW-1185">Reference proteome</keyword>
<feature type="coiled-coil region" evidence="4">
    <location>
        <begin position="102"/>
        <end position="204"/>
    </location>
</feature>
<dbReference type="InterPro" id="IPR007759">
    <property type="entry name" value="Asxl_HARE-HTH"/>
</dbReference>
<reference evidence="8" key="1">
    <citation type="journal article" date="2023" name="Nat. Commun.">
        <title>Diploid and tetraploid genomes of Acorus and the evolution of monocots.</title>
        <authorList>
            <person name="Ma L."/>
            <person name="Liu K.W."/>
            <person name="Li Z."/>
            <person name="Hsiao Y.Y."/>
            <person name="Qi Y."/>
            <person name="Fu T."/>
            <person name="Tang G.D."/>
            <person name="Zhang D."/>
            <person name="Sun W.H."/>
            <person name="Liu D.K."/>
            <person name="Li Y."/>
            <person name="Chen G.Z."/>
            <person name="Liu X.D."/>
            <person name="Liao X.Y."/>
            <person name="Jiang Y.T."/>
            <person name="Yu X."/>
            <person name="Hao Y."/>
            <person name="Huang J."/>
            <person name="Zhao X.W."/>
            <person name="Ke S."/>
            <person name="Chen Y.Y."/>
            <person name="Wu W.L."/>
            <person name="Hsu J.L."/>
            <person name="Lin Y.F."/>
            <person name="Huang M.D."/>
            <person name="Li C.Y."/>
            <person name="Huang L."/>
            <person name="Wang Z.W."/>
            <person name="Zhao X."/>
            <person name="Zhong W.Y."/>
            <person name="Peng D.H."/>
            <person name="Ahmad S."/>
            <person name="Lan S."/>
            <person name="Zhang J.S."/>
            <person name="Tsai W.C."/>
            <person name="Van de Peer Y."/>
            <person name="Liu Z.J."/>
        </authorList>
    </citation>
    <scope>NUCLEOTIDE SEQUENCE</scope>
    <source>
        <strain evidence="8">CP</strain>
    </source>
</reference>
<dbReference type="PANTHER" id="PTHR36968">
    <property type="entry name" value="HOMEOBOX-DDT DOMAIN PROTEIN RLT2"/>
    <property type="match status" value="1"/>
</dbReference>
<dbReference type="GO" id="GO:0005634">
    <property type="term" value="C:nucleus"/>
    <property type="evidence" value="ECO:0007669"/>
    <property type="project" value="UniProtKB-SubCell"/>
</dbReference>
<comment type="subcellular location">
    <subcellularLocation>
        <location evidence="1">Nucleus</location>
    </subcellularLocation>
</comment>
<dbReference type="Pfam" id="PF15613">
    <property type="entry name" value="WSD"/>
    <property type="match status" value="1"/>
</dbReference>
<dbReference type="Proteomes" id="UP001180020">
    <property type="component" value="Unassembled WGS sequence"/>
</dbReference>
<feature type="compositionally biased region" description="Acidic residues" evidence="5">
    <location>
        <begin position="1339"/>
        <end position="1360"/>
    </location>
</feature>
<reference evidence="8" key="2">
    <citation type="submission" date="2023-06" db="EMBL/GenBank/DDBJ databases">
        <authorList>
            <person name="Ma L."/>
            <person name="Liu K.-W."/>
            <person name="Li Z."/>
            <person name="Hsiao Y.-Y."/>
            <person name="Qi Y."/>
            <person name="Fu T."/>
            <person name="Tang G."/>
            <person name="Zhang D."/>
            <person name="Sun W.-H."/>
            <person name="Liu D.-K."/>
            <person name="Li Y."/>
            <person name="Chen G.-Z."/>
            <person name="Liu X.-D."/>
            <person name="Liao X.-Y."/>
            <person name="Jiang Y.-T."/>
            <person name="Yu X."/>
            <person name="Hao Y."/>
            <person name="Huang J."/>
            <person name="Zhao X.-W."/>
            <person name="Ke S."/>
            <person name="Chen Y.-Y."/>
            <person name="Wu W.-L."/>
            <person name="Hsu J.-L."/>
            <person name="Lin Y.-F."/>
            <person name="Huang M.-D."/>
            <person name="Li C.-Y."/>
            <person name="Huang L."/>
            <person name="Wang Z.-W."/>
            <person name="Zhao X."/>
            <person name="Zhong W.-Y."/>
            <person name="Peng D.-H."/>
            <person name="Ahmad S."/>
            <person name="Lan S."/>
            <person name="Zhang J.-S."/>
            <person name="Tsai W.-C."/>
            <person name="Van De Peer Y."/>
            <person name="Liu Z.-J."/>
        </authorList>
    </citation>
    <scope>NUCLEOTIDE SEQUENCE</scope>
    <source>
        <strain evidence="8">CP</strain>
        <tissue evidence="8">Leaves</tissue>
    </source>
</reference>
<evidence type="ECO:0000256" key="5">
    <source>
        <dbReference type="SAM" id="MobiDB-lite"/>
    </source>
</evidence>
<sequence length="1378" mass="154618">MRLDACVYDSPADSPMPAAGALIHENETVFPSYPFQGQASNASPGDSMEYRNISHKSAFANIRADAQSGSHPLTGLEIVSLERQILSEEDASETERKHKSEVVRIQKDVEAHEKRIRKELQRQDTLRRKREEQMRREMRKEEDRILREKQREEERFQREQRRENERRERLLQKESLKAEKRRLKEEHRREKEVARVKAANERAAARRIAREYMELIEDDRLEFMELAASSKSLPSITALDCDSLQQLELFRDVLELWPFTLDEFIQAFHDYDSRLLGEIHVALLKSIIKDIEDVARTPAIALGANHNSAANPGGGHPQIVEGLALFSQAYAWGFDIRSWNHHLNPLTWPEVLRQFALSAGFGPQLGKRNIEPSYFRYNNEGNDCEDVISTLRDGSAAENAAALMQVKGFPHLRRSRHRLTPGTVKFAAFHVLSLEGSSGLTILEVAEKIQKSGLRDLTTSKTPEASISAALSRDTKLFERTAPSTYCVRSPYRKDPADAEAILAAARENLRIFENRLSESEEAEKDTEDADDVERDYDSESDGADDPEVDDVSTVSNSKLENACVDDLKVSDASACLHNGTLLQNIHRHGEKVFSSSLETHKNHTVSGDYRDHSHVPQNHEGSHDDLEDTEIDEGGSGEPWVQGLMEGEYSDLNVEERLNALVALIGFAIEGNSIRVILEGRLDAANALKKQMWAEAQHDKRRMKEESVTMINYPSFAGGKPETNSSSTVAEGDPSPKEQFTDSQDPNDLNDMPTEKNLVSQELIPNQDMPLYEQYGYAAEKSRLQMKSLISHRAEEIYVYRSLPLGQDRRRNHYWQFITSASKNDPGSGRIFFESQQHGYWRLIDSEEAFDNLVAALDTRGIRESHLHSMLQKIETPFKESVRRNLRSTNTMNSVGLNSTTEVADVTSSPDCAAGIDSPNSTVCGVNSPIEQSSSSFRIELGQNETEKLDALRRYHDFDKWLWKECFNPSVSCAIKYGNKRCPELLTTCNACHESYLAEEKHCPSCHKTFKAFQNRDGNYIGHVVRCEEKQKLDFEWKSHISESSIPVRIRMLKSLLAFVEVGGVLSFCPPEALQSFWTGGCRKSWAVKLHSSSSAEDLFQILTLLEGAIKRDHLSSNFETTKELLSTSKSGSRIDQSAILSGSVPVLPWLPHTTAAVALRFMELDAAIYYVMDQKMESQKEREDDDYQKFQSRHEVVKNVQEPDTHPDIGMIGRGFGRGRGGRGRGGGRSRGRGSGQCRLTAVVGERTPPRGSSRGRVGRPPGRGLKRGLRSVRSRPKVVNKIIITKGPLPLSFSNSGPSKRNIDVEGSNSASPLSESSGDGFEYQRRSEELIGEASGDDDTDGEGDVDVDDYVYPDAEADRDGGVSASSSAEYSD</sequence>
<feature type="region of interest" description="Disordered" evidence="5">
    <location>
        <begin position="603"/>
        <end position="635"/>
    </location>
</feature>
<feature type="domain" description="HTH HARE-type" evidence="7">
    <location>
        <begin position="422"/>
        <end position="491"/>
    </location>
</feature>
<dbReference type="Pfam" id="PF05066">
    <property type="entry name" value="HARE-HTH"/>
    <property type="match status" value="1"/>
</dbReference>
<keyword evidence="3" id="KW-0539">Nucleus</keyword>
<dbReference type="InterPro" id="IPR028942">
    <property type="entry name" value="WHIM1_dom"/>
</dbReference>
<feature type="compositionally biased region" description="Polar residues" evidence="5">
    <location>
        <begin position="1310"/>
        <end position="1321"/>
    </location>
</feature>
<organism evidence="8 9">
    <name type="scientific">Acorus calamus</name>
    <name type="common">Sweet flag</name>
    <dbReference type="NCBI Taxonomy" id="4465"/>
    <lineage>
        <taxon>Eukaryota</taxon>
        <taxon>Viridiplantae</taxon>
        <taxon>Streptophyta</taxon>
        <taxon>Embryophyta</taxon>
        <taxon>Tracheophyta</taxon>
        <taxon>Spermatophyta</taxon>
        <taxon>Magnoliopsida</taxon>
        <taxon>Liliopsida</taxon>
        <taxon>Acoraceae</taxon>
        <taxon>Acorus</taxon>
    </lineage>
</organism>
<dbReference type="InterPro" id="IPR018501">
    <property type="entry name" value="DDT_dom"/>
</dbReference>
<evidence type="ECO:0000256" key="1">
    <source>
        <dbReference type="ARBA" id="ARBA00004123"/>
    </source>
</evidence>
<feature type="compositionally biased region" description="Polar residues" evidence="5">
    <location>
        <begin position="1369"/>
        <end position="1378"/>
    </location>
</feature>
<feature type="region of interest" description="Disordered" evidence="5">
    <location>
        <begin position="515"/>
        <end position="556"/>
    </location>
</feature>
<feature type="domain" description="DDT" evidence="6">
    <location>
        <begin position="234"/>
        <end position="293"/>
    </location>
</feature>
<feature type="compositionally biased region" description="Basic residues" evidence="5">
    <location>
        <begin position="1222"/>
        <end position="1234"/>
    </location>
</feature>
<proteinExistence type="predicted"/>